<dbReference type="InterPro" id="IPR011990">
    <property type="entry name" value="TPR-like_helical_dom_sf"/>
</dbReference>
<evidence type="ECO:0000256" key="9">
    <source>
        <dbReference type="PROSITE-ProRule" id="PRU00339"/>
    </source>
</evidence>
<protein>
    <recommendedName>
        <fullName evidence="7">Hsp70-Hsp90 organising protein</fullName>
    </recommendedName>
    <alternativeName>
        <fullName evidence="8">Stress-inducible protein 1</fullName>
    </alternativeName>
</protein>
<evidence type="ECO:0000256" key="6">
    <source>
        <dbReference type="ARBA" id="ARBA00066016"/>
    </source>
</evidence>
<comment type="subunit">
    <text evidence="6">Monomer. Homodimer. Forms a complex composed of HOP and chaperones HSP70 and HSP90; the interaction is stronger in the absence of ATP. Interacts (via TPR 1, 2, 3, 7, 8 and 9 repeats) with HSP70 (via C-terminus); the interaction is direct and is stronger in the absence of ATP. Interacts (via TPR 4, 5 and 6 repeats) with HSP90 (via C-terminus); the interaction is direct.</text>
</comment>
<keyword evidence="11" id="KW-1185">Reference proteome</keyword>
<proteinExistence type="predicted"/>
<dbReference type="Pfam" id="PF13181">
    <property type="entry name" value="TPR_8"/>
    <property type="match status" value="2"/>
</dbReference>
<dbReference type="FunFam" id="1.25.40.10:FF:000020">
    <property type="entry name" value="Stress-induced phosphoprotein 1"/>
    <property type="match status" value="1"/>
</dbReference>
<comment type="function">
    <text evidence="5">Acts as a co-chaperone and mediates the association of the chaperones HSP70 and HSP90 probably facilitating substrate transfer from HSP70 to HSP90. Stimulates HSP70 ATPase activity and, in contrast, inhibits HSP90 ATPase activity.</text>
</comment>
<gene>
    <name evidence="10" type="ORF">N0F65_000914</name>
</gene>
<keyword evidence="3" id="KW-0677">Repeat</keyword>
<evidence type="ECO:0000256" key="4">
    <source>
        <dbReference type="ARBA" id="ARBA00022803"/>
    </source>
</evidence>
<dbReference type="EMBL" id="DAKRPA010000255">
    <property type="protein sequence ID" value="DAZ94350.1"/>
    <property type="molecule type" value="Genomic_DNA"/>
</dbReference>
<dbReference type="Proteomes" id="UP001146120">
    <property type="component" value="Unassembled WGS sequence"/>
</dbReference>
<evidence type="ECO:0000313" key="10">
    <source>
        <dbReference type="EMBL" id="DAZ94350.1"/>
    </source>
</evidence>
<evidence type="ECO:0000256" key="7">
    <source>
        <dbReference type="ARBA" id="ARBA00074766"/>
    </source>
</evidence>
<accession>A0AAV2YJW1</accession>
<dbReference type="Gene3D" id="1.25.40.10">
    <property type="entry name" value="Tetratricopeptide repeat domain"/>
    <property type="match status" value="2"/>
</dbReference>
<evidence type="ECO:0000256" key="2">
    <source>
        <dbReference type="ARBA" id="ARBA00022490"/>
    </source>
</evidence>
<evidence type="ECO:0000313" key="11">
    <source>
        <dbReference type="Proteomes" id="UP001146120"/>
    </source>
</evidence>
<dbReference type="PANTHER" id="PTHR22904:SF523">
    <property type="entry name" value="STRESS-INDUCED-PHOSPHOPROTEIN 1"/>
    <property type="match status" value="1"/>
</dbReference>
<comment type="subcellular location">
    <subcellularLocation>
        <location evidence="1">Cytoplasm</location>
    </subcellularLocation>
</comment>
<dbReference type="AlphaFoldDB" id="A0AAV2YJW1"/>
<feature type="repeat" description="TPR" evidence="9">
    <location>
        <begin position="137"/>
        <end position="170"/>
    </location>
</feature>
<dbReference type="InterPro" id="IPR019734">
    <property type="entry name" value="TPR_rpt"/>
</dbReference>
<reference evidence="10" key="1">
    <citation type="submission" date="2022-11" db="EMBL/GenBank/DDBJ databases">
        <authorList>
            <person name="Morgan W.R."/>
            <person name="Tartar A."/>
        </authorList>
    </citation>
    <scope>NUCLEOTIDE SEQUENCE</scope>
    <source>
        <strain evidence="10">ARSEF 373</strain>
    </source>
</reference>
<evidence type="ECO:0000256" key="3">
    <source>
        <dbReference type="ARBA" id="ARBA00022737"/>
    </source>
</evidence>
<evidence type="ECO:0000256" key="8">
    <source>
        <dbReference type="ARBA" id="ARBA00076447"/>
    </source>
</evidence>
<evidence type="ECO:0000256" key="1">
    <source>
        <dbReference type="ARBA" id="ARBA00004496"/>
    </source>
</evidence>
<dbReference type="SMART" id="SM00028">
    <property type="entry name" value="TPR"/>
    <property type="match status" value="6"/>
</dbReference>
<keyword evidence="2" id="KW-0963">Cytoplasm</keyword>
<dbReference type="PROSITE" id="PS50005">
    <property type="entry name" value="TPR"/>
    <property type="match status" value="1"/>
</dbReference>
<evidence type="ECO:0000256" key="5">
    <source>
        <dbReference type="ARBA" id="ARBA00056105"/>
    </source>
</evidence>
<name>A0AAV2YJW1_9STRA</name>
<reference evidence="10" key="2">
    <citation type="journal article" date="2023" name="Microbiol Resour">
        <title>Decontamination and Annotation of the Draft Genome Sequence of the Oomycete Lagenidium giganteum ARSEF 373.</title>
        <authorList>
            <person name="Morgan W.R."/>
            <person name="Tartar A."/>
        </authorList>
    </citation>
    <scope>NUCLEOTIDE SEQUENCE</scope>
    <source>
        <strain evidence="10">ARSEF 373</strain>
    </source>
</reference>
<dbReference type="GO" id="GO:0051879">
    <property type="term" value="F:Hsp90 protein binding"/>
    <property type="evidence" value="ECO:0007669"/>
    <property type="project" value="TreeGrafter"/>
</dbReference>
<comment type="caution">
    <text evidence="10">The sequence shown here is derived from an EMBL/GenBank/DDBJ whole genome shotgun (WGS) entry which is preliminary data.</text>
</comment>
<dbReference type="SUPFAM" id="SSF48452">
    <property type="entry name" value="TPR-like"/>
    <property type="match status" value="2"/>
</dbReference>
<sequence>MVNAAAEAKKNEGNAAFKAQDWATAIAKYSEAIAIDASNHVYFSNRSCSAAYAGLHKFQEAAEDAAECIRLNPDFVKAYHRHGVALRGLKKYEEALATLRAGQRVDFNNKDLNKLIQEVEPLLARVEQARRSGMSPAELLKEKGNDAFKQAGFEKAIELYTEAIELCEKQGSALALSCYNNRAACNQQLSNFSAVIRDCTHVLEYDSENQKALLRRALAYEGLERYRLALQDIRALLAINPNIEIANKAQHRLGDYVRKLKEGY</sequence>
<dbReference type="PANTHER" id="PTHR22904">
    <property type="entry name" value="TPR REPEAT CONTAINING PROTEIN"/>
    <property type="match status" value="1"/>
</dbReference>
<dbReference type="GO" id="GO:0005737">
    <property type="term" value="C:cytoplasm"/>
    <property type="evidence" value="ECO:0007669"/>
    <property type="project" value="UniProtKB-SubCell"/>
</dbReference>
<organism evidence="10 11">
    <name type="scientific">Lagenidium giganteum</name>
    <dbReference type="NCBI Taxonomy" id="4803"/>
    <lineage>
        <taxon>Eukaryota</taxon>
        <taxon>Sar</taxon>
        <taxon>Stramenopiles</taxon>
        <taxon>Oomycota</taxon>
        <taxon>Peronosporomycetes</taxon>
        <taxon>Pythiales</taxon>
        <taxon>Pythiaceae</taxon>
    </lineage>
</organism>
<keyword evidence="4 9" id="KW-0802">TPR repeat</keyword>